<accession>A0AC11ASJ7</accession>
<dbReference type="Ensembl" id="ENSOART00020004886.2">
    <property type="protein sequence ID" value="ENSOARP00020004017.2"/>
    <property type="gene ID" value="ENSOARG00020003187.2"/>
</dbReference>
<evidence type="ECO:0000313" key="1">
    <source>
        <dbReference type="Ensembl" id="ENSOARP00020004017.2"/>
    </source>
</evidence>
<reference evidence="1" key="1">
    <citation type="submission" date="2020-11" db="EMBL/GenBank/DDBJ databases">
        <authorList>
            <person name="Davenport K.M."/>
            <person name="Bickhart D.M."/>
            <person name="Smith T.P.L."/>
            <person name="Murdoch B.M."/>
            <person name="Rosen B.D."/>
        </authorList>
    </citation>
    <scope>NUCLEOTIDE SEQUENCE [LARGE SCALE GENOMIC DNA]</scope>
    <source>
        <strain evidence="1">OAR_USU_Benz2616</strain>
    </source>
</reference>
<reference evidence="1" key="3">
    <citation type="submission" date="2025-09" db="UniProtKB">
        <authorList>
            <consortium name="Ensembl"/>
        </authorList>
    </citation>
    <scope>IDENTIFICATION</scope>
</reference>
<reference evidence="1" key="2">
    <citation type="submission" date="2025-08" db="UniProtKB">
        <authorList>
            <consortium name="Ensembl"/>
        </authorList>
    </citation>
    <scope>IDENTIFICATION</scope>
</reference>
<sequence length="168" mass="18407">MYLCSCARSWLWHLGPSPTGPASPKHRGPPSEPGSRRPPAGPCPGTSSHPRARRRHALLQAIQALQKGTRLLLRKTPFCRLEIRVKFTHGVDFSWQTQALLALQETAEAFPVRLFGGCLSLLLTRRPHHTLLKGCSAGPEDQRHSTRAQLGSGHPPMSLVDTRAPAHG</sequence>
<name>A0AC11ASJ7_SHEEP</name>
<protein>
    <submittedName>
        <fullName evidence="1">Uncharacterized protein</fullName>
    </submittedName>
</protein>
<proteinExistence type="predicted"/>
<organism evidence="1">
    <name type="scientific">Ovis aries</name>
    <name type="common">Sheep</name>
    <dbReference type="NCBI Taxonomy" id="9940"/>
    <lineage>
        <taxon>Eukaryota</taxon>
        <taxon>Metazoa</taxon>
        <taxon>Chordata</taxon>
        <taxon>Craniata</taxon>
        <taxon>Vertebrata</taxon>
        <taxon>Euteleostomi</taxon>
        <taxon>Mammalia</taxon>
        <taxon>Eutheria</taxon>
        <taxon>Laurasiatheria</taxon>
        <taxon>Artiodactyla</taxon>
        <taxon>Ruminantia</taxon>
        <taxon>Pecora</taxon>
        <taxon>Bovidae</taxon>
        <taxon>Caprinae</taxon>
        <taxon>Ovis</taxon>
    </lineage>
</organism>